<sequence>MAKTEETLIIEDVLYQNLFGSNPCLAREYGTKEVTVTLLKEKKVKEIVDFLSYNAKKDEFRCYEIKVSMADFKSKAAKTWIGNYNYLVIPRELYLKQSLYEWKEQIPYYVGIIVVNVERRSKWVAKRPTPMEVSAGMKFMLRQSLIRTLFYQNDKLKKNSAAKIEQICQETEK</sequence>
<gene>
    <name evidence="1" type="ORF">ERS852571_01375</name>
</gene>
<reference evidence="1 2" key="1">
    <citation type="submission" date="2015-09" db="EMBL/GenBank/DDBJ databases">
        <authorList>
            <consortium name="Pathogen Informatics"/>
        </authorList>
    </citation>
    <scope>NUCLEOTIDE SEQUENCE [LARGE SCALE GENOMIC DNA]</scope>
    <source>
        <strain evidence="1 2">2789STDY5834959</strain>
    </source>
</reference>
<accession>A0A173SS00</accession>
<dbReference type="Proteomes" id="UP000095553">
    <property type="component" value="Unassembled WGS sequence"/>
</dbReference>
<dbReference type="EMBL" id="CYXY01000007">
    <property type="protein sequence ID" value="CUM91948.1"/>
    <property type="molecule type" value="Genomic_DNA"/>
</dbReference>
<evidence type="ECO:0000313" key="1">
    <source>
        <dbReference type="EMBL" id="CUM91948.1"/>
    </source>
</evidence>
<protein>
    <submittedName>
        <fullName evidence="1">Uncharacterized protein</fullName>
    </submittedName>
</protein>
<proteinExistence type="predicted"/>
<dbReference type="AlphaFoldDB" id="A0A173SS00"/>
<evidence type="ECO:0000313" key="2">
    <source>
        <dbReference type="Proteomes" id="UP000095553"/>
    </source>
</evidence>
<name>A0A173SS00_ANAHA</name>
<dbReference type="RefSeq" id="WP_055072737.1">
    <property type="nucleotide sequence ID" value="NZ_CYXY01000007.1"/>
</dbReference>
<organism evidence="1 2">
    <name type="scientific">Anaerostipes hadrus</name>
    <dbReference type="NCBI Taxonomy" id="649756"/>
    <lineage>
        <taxon>Bacteria</taxon>
        <taxon>Bacillati</taxon>
        <taxon>Bacillota</taxon>
        <taxon>Clostridia</taxon>
        <taxon>Lachnospirales</taxon>
        <taxon>Lachnospiraceae</taxon>
        <taxon>Anaerostipes</taxon>
    </lineage>
</organism>